<dbReference type="AlphaFoldDB" id="A0A9E7ABX5"/>
<protein>
    <submittedName>
        <fullName evidence="1">Uncharacterized protein</fullName>
    </submittedName>
</protein>
<accession>A0A9E7ABX5</accession>
<dbReference type="EMBL" id="CP097092">
    <property type="protein sequence ID" value="UQF77775.1"/>
    <property type="molecule type" value="Genomic_DNA"/>
</dbReference>
<proteinExistence type="predicted"/>
<gene>
    <name evidence="1" type="ORF">M3I19_05670</name>
</gene>
<organism evidence="1 2">
    <name type="scientific">Lancefieldella parvula</name>
    <dbReference type="NCBI Taxonomy" id="1382"/>
    <lineage>
        <taxon>Bacteria</taxon>
        <taxon>Bacillati</taxon>
        <taxon>Actinomycetota</taxon>
        <taxon>Coriobacteriia</taxon>
        <taxon>Coriobacteriales</taxon>
        <taxon>Atopobiaceae</taxon>
        <taxon>Lancefieldella</taxon>
    </lineage>
</organism>
<name>A0A9E7ABX5_9ACTN</name>
<dbReference type="Proteomes" id="UP000831562">
    <property type="component" value="Chromosome"/>
</dbReference>
<reference evidence="1" key="1">
    <citation type="submission" date="2022-05" db="EMBL/GenBank/DDBJ databases">
        <title>Using nanopore sequencing to obtain complete genomes from saliva samples.</title>
        <authorList>
            <person name="Baker J.L."/>
        </authorList>
    </citation>
    <scope>NUCLEOTIDE SEQUENCE</scope>
    <source>
        <strain evidence="1">JCVI-JB-Lp32</strain>
    </source>
</reference>
<evidence type="ECO:0000313" key="2">
    <source>
        <dbReference type="Proteomes" id="UP000831562"/>
    </source>
</evidence>
<sequence>MAFIPTEVGKYDYEWVDPRYCETHTLIFDEYVEGIQSVKADKYEYSERADLEPQTDNLLIQGETGDVLEALTRAPELTKKYGGRVKLVYIDLPCNADNRMYTLSSSMAQSDSI</sequence>
<evidence type="ECO:0000313" key="1">
    <source>
        <dbReference type="EMBL" id="UQF77775.1"/>
    </source>
</evidence>